<feature type="domain" description="H-type lectin" evidence="1">
    <location>
        <begin position="493"/>
        <end position="560"/>
    </location>
</feature>
<dbReference type="Pfam" id="PF09458">
    <property type="entry name" value="H_lectin"/>
    <property type="match status" value="1"/>
</dbReference>
<sequence>MGAEKALKAADKLLQCIATVGEKRTAYDFTDNLIIVSPNNENAQKLGQTMANFAMLADEFRYSSGRPRLVAICQELKVFIKKYPRLNALVAGIPGRVSSGDYEGRPEAAIWIQEIIDGVDPFLQNASRAVEEVAEFLEYLKLFNKQGEPFSDVITWRTIASEAEQKPQVMDFDDAVARGTTEPRKTDVQFSGKIPSIKRLLALLEEINSNLRQLDSDLLTHLSELHSLLGETVNTFTSLHGELIDDPDPNNIVPYCEECSAVWKKLLLWIPLDLDIEKPIRGAWYGSFTSPRIRTLDIRPWYNFIEPVSRQVKFDISRSSTPSLIWGLSAYHASTRGMPPETGVICAVEKPGVDGFLATITPSFHVVMISAEMSWLELPSNDKQIQTGQSKIGSFSPNFPGNPKIVWWLSAFEARKATSSSSEESVGVFVRASSVDMAGCEADVGIHTAGEGWIQSQWLAHVPGKKGIDCGTLPTIGMKKNTDKDGISCRTSTVPFLPGTFSTAPKVFLAFAEVGFVTNRPLQRVALDASEVTKDGFTLALRTWKNSEIFEKQTQCTYIALE</sequence>
<dbReference type="Proteomes" id="UP000799757">
    <property type="component" value="Unassembled WGS sequence"/>
</dbReference>
<reference evidence="2" key="1">
    <citation type="journal article" date="2020" name="Stud. Mycol.">
        <title>101 Dothideomycetes genomes: a test case for predicting lifestyles and emergence of pathogens.</title>
        <authorList>
            <person name="Haridas S."/>
            <person name="Albert R."/>
            <person name="Binder M."/>
            <person name="Bloem J."/>
            <person name="Labutti K."/>
            <person name="Salamov A."/>
            <person name="Andreopoulos B."/>
            <person name="Baker S."/>
            <person name="Barry K."/>
            <person name="Bills G."/>
            <person name="Bluhm B."/>
            <person name="Cannon C."/>
            <person name="Castanera R."/>
            <person name="Culley D."/>
            <person name="Daum C."/>
            <person name="Ezra D."/>
            <person name="Gonzalez J."/>
            <person name="Henrissat B."/>
            <person name="Kuo A."/>
            <person name="Liang C."/>
            <person name="Lipzen A."/>
            <person name="Lutzoni F."/>
            <person name="Magnuson J."/>
            <person name="Mondo S."/>
            <person name="Nolan M."/>
            <person name="Ohm R."/>
            <person name="Pangilinan J."/>
            <person name="Park H.-J."/>
            <person name="Ramirez L."/>
            <person name="Alfaro M."/>
            <person name="Sun H."/>
            <person name="Tritt A."/>
            <person name="Yoshinaga Y."/>
            <person name="Zwiers L.-H."/>
            <person name="Turgeon B."/>
            <person name="Goodwin S."/>
            <person name="Spatafora J."/>
            <person name="Crous P."/>
            <person name="Grigoriev I."/>
        </authorList>
    </citation>
    <scope>NUCLEOTIDE SEQUENCE</scope>
    <source>
        <strain evidence="2">CBS 109.77</strain>
    </source>
</reference>
<proteinExistence type="predicted"/>
<keyword evidence="3" id="KW-1185">Reference proteome</keyword>
<dbReference type="GO" id="GO:0030246">
    <property type="term" value="F:carbohydrate binding"/>
    <property type="evidence" value="ECO:0007669"/>
    <property type="project" value="InterPro"/>
</dbReference>
<dbReference type="GO" id="GO:0007155">
    <property type="term" value="P:cell adhesion"/>
    <property type="evidence" value="ECO:0007669"/>
    <property type="project" value="InterPro"/>
</dbReference>
<dbReference type="Gene3D" id="2.60.40.2080">
    <property type="match status" value="1"/>
</dbReference>
<dbReference type="AlphaFoldDB" id="A0A6A6WTB3"/>
<dbReference type="SUPFAM" id="SSF141086">
    <property type="entry name" value="Agglutinin HPA-like"/>
    <property type="match status" value="1"/>
</dbReference>
<gene>
    <name evidence="2" type="ORF">K505DRAFT_379780</name>
</gene>
<dbReference type="InterPro" id="IPR019019">
    <property type="entry name" value="H-type_lectin_domain"/>
</dbReference>
<protein>
    <recommendedName>
        <fullName evidence="1">H-type lectin domain-containing protein</fullName>
    </recommendedName>
</protein>
<dbReference type="EMBL" id="MU002355">
    <property type="protein sequence ID" value="KAF2787145.1"/>
    <property type="molecule type" value="Genomic_DNA"/>
</dbReference>
<evidence type="ECO:0000313" key="2">
    <source>
        <dbReference type="EMBL" id="KAF2787145.1"/>
    </source>
</evidence>
<name>A0A6A6WTB3_9PLEO</name>
<accession>A0A6A6WTB3</accession>
<organism evidence="2 3">
    <name type="scientific">Melanomma pulvis-pyrius CBS 109.77</name>
    <dbReference type="NCBI Taxonomy" id="1314802"/>
    <lineage>
        <taxon>Eukaryota</taxon>
        <taxon>Fungi</taxon>
        <taxon>Dikarya</taxon>
        <taxon>Ascomycota</taxon>
        <taxon>Pezizomycotina</taxon>
        <taxon>Dothideomycetes</taxon>
        <taxon>Pleosporomycetidae</taxon>
        <taxon>Pleosporales</taxon>
        <taxon>Melanommataceae</taxon>
        <taxon>Melanomma</taxon>
    </lineage>
</organism>
<evidence type="ECO:0000313" key="3">
    <source>
        <dbReference type="Proteomes" id="UP000799757"/>
    </source>
</evidence>
<evidence type="ECO:0000259" key="1">
    <source>
        <dbReference type="Pfam" id="PF09458"/>
    </source>
</evidence>
<dbReference type="InterPro" id="IPR037221">
    <property type="entry name" value="H-type_lectin_dom_sf"/>
</dbReference>